<dbReference type="GO" id="GO:0005524">
    <property type="term" value="F:ATP binding"/>
    <property type="evidence" value="ECO:0007669"/>
    <property type="project" value="UniProtKB-KW"/>
</dbReference>
<feature type="domain" description="ABC transporter" evidence="10">
    <location>
        <begin position="354"/>
        <end position="590"/>
    </location>
</feature>
<comment type="subcellular location">
    <subcellularLocation>
        <location evidence="1">Membrane</location>
        <topology evidence="1">Multi-pass membrane protein</topology>
    </subcellularLocation>
</comment>
<evidence type="ECO:0000256" key="2">
    <source>
        <dbReference type="ARBA" id="ARBA00022448"/>
    </source>
</evidence>
<evidence type="ECO:0000313" key="12">
    <source>
        <dbReference type="EMBL" id="KAF5603586.1"/>
    </source>
</evidence>
<dbReference type="InterPro" id="IPR039421">
    <property type="entry name" value="Type_1_exporter"/>
</dbReference>
<dbReference type="PROSITE" id="PS00211">
    <property type="entry name" value="ABC_TRANSPORTER_1"/>
    <property type="match status" value="1"/>
</dbReference>
<sequence length="1847" mass="201737">MEQDVKSSWKQLFLFTRRSHSGALIAALLAAGFSAGFKTVLSVILGKVFDIIAGFGDGSLSGDEALSQVGRWALVLVGLGVGNWIASTAFLSLWVIFGELQACSVRQDIFTSLLSKDMAWFDSQSEGISSLLIRIQTQTRELQLASSQVLGLLVGDIITSIASLGIALYYSWKLTLVLLATLPISAIVLSLATKRLEPAIQAQKCELAVASKFAVASITAIDLVKVFNGYDQEVWQYYPAAKAAAKHYLIQAQCNALQMGYVAFWVVAMFVVGFWYGVVLVNNDGLAAGSVLTTFYATLAAFQGIEALMPQWLVLAKGMSAGSFLSSITRNVRNGEIVKPMTGASRPLSCSGDIELKDVGSAKLTKIIADFRSFFFPSGEMTFIVGRSGSGKSTLGNLIVGFYEPLSGDVYVDNKPLRVLDKQWIRENITLVQQSSVLFNESFFKNVAFGHQDPARATRAEVMRACDAALLQSTIAGLPEGLDTNVGADGYNLSGGQKQRLALARARLRDPPVLILDEITSGLDQVSRVLIMDAIRAWRRGKTTIIITHDVAQIDADDFVYVMDNASLVQEGFRKDLEMQIGGAFATLASTASEEPDTPIDITVDSPNSPLSPLSPLFPPPGRSLRLSQIVVGNLESFSPAPTSASTRLTLGTNTAAAFRMRAARAWEMQPPTIAVPEPEPVRSKSAADNHQMVSFYDEKYDSALRSHSSLDGMETSCTLVPLDEPEYVFGGAERPKSITRLRQIKFNDTLQSDNMDDKDSETKDLPPPMPLASIFKTVWPALGRGHRVLLIFGVVTCLVGAGSIPAFAYCFAQLLGAMWSQGDKLVEGKIWAIYLIVIAVMDGVCTGGGRYLLEMVGQAWINTIRVEALKRILRQPRAWFDRSRNSPGRINECLDRNAEEMRNIVGRFLPIIITVTVMIIAAVAWALVISWKLTLVTLAPLPVVMGAVKGFTIISGKWEARCNKGAQDASATLTEIFLNIRVVRALTLERYMGAKYMKAVRHTLSLGQKRAAHTSTLYGLYQSVNYPLTALVFYYGTVLLASEKAITATAVVAVVNLLLFSMGTATSILSTIPQVTMAQSTAAQMLGYANMPLIPKSEPRGYYKPKTPLPVRLDNLGFSYKLRSERPVLRGVSFEVDAGDFLAIVGRSGCGKSTVISLMLGLYSPTKTEILSTRPPLSFNGYSHVHVDMEHLRSMMAYVPQTPFLFPATIAENIVYGLSEVSHLRQFPSILAAARAAGIHEFITTLPDGYNTRVGDGGQALSGGQAQRLSIARALVRKPRLLVLDEPTSALDAESAEMIRHTMQKIAKKSGRDMAIVVVTHSKEMMAIADRIVVLEDGTKVEEGTYHELLQARGAFARVVGDSIWEGASFDSPDSLSQSRRADVVSLPSSLTHPHIHISSTYIMTALSPPKRRSRLSSNTQDHDDAALKARRERNREAQNIFRRRRQAAEAAQAQRVRRLEQVVEEMSSVFMSFVDEMLTTEAVVKAQPSLVGSLRRSMERILELAHEVVGPEEDLVLMPREGEDRKRAGSGSPESEQSETTEDSSGSMAVAVRKTQVQTLTPPTSTAMTSVSTPTPPSLSTSAPSSLSTPPHLNSQQPPMAKSFNLPTFSLSPQIFGNGWLGTTPASPGDLAVPSSTQHSAFSFRLACDILTIACHLLVNSPPPYAMSACESRLFCNTLKGRAKDEMLTRLRWLIGPGRHEMYRVIDLPYGRYGQYVYSRAELNPSTVEDIEWPWPTQPAGMRIDHFTRFFSVVGVEKQLLALGARVVDAETMELNLNNSPMPNVGHAVPKQPESWSFVNCFSFPTEPKSGPVTVRTHTESIGSLSRHLELDIAEFWDGSVVIMA</sequence>
<dbReference type="Pfam" id="PF00664">
    <property type="entry name" value="ABC_membrane"/>
    <property type="match status" value="2"/>
</dbReference>
<feature type="region of interest" description="Disordered" evidence="8">
    <location>
        <begin position="1410"/>
        <end position="1439"/>
    </location>
</feature>
<evidence type="ECO:0000259" key="10">
    <source>
        <dbReference type="PROSITE" id="PS50893"/>
    </source>
</evidence>
<feature type="transmembrane region" description="Helical" evidence="9">
    <location>
        <begin position="832"/>
        <end position="854"/>
    </location>
</feature>
<dbReference type="InterPro" id="IPR003593">
    <property type="entry name" value="AAA+_ATPase"/>
</dbReference>
<keyword evidence="7 9" id="KW-0472">Membrane</keyword>
<feature type="transmembrane region" description="Helical" evidence="9">
    <location>
        <begin position="261"/>
        <end position="281"/>
    </location>
</feature>
<protein>
    <submittedName>
        <fullName evidence="12">STE6</fullName>
    </submittedName>
</protein>
<dbReference type="InterPro" id="IPR017871">
    <property type="entry name" value="ABC_transporter-like_CS"/>
</dbReference>
<feature type="domain" description="ABC transmembrane type-1" evidence="11">
    <location>
        <begin position="25"/>
        <end position="317"/>
    </location>
</feature>
<feature type="domain" description="ABC transmembrane type-1" evidence="11">
    <location>
        <begin position="792"/>
        <end position="1078"/>
    </location>
</feature>
<dbReference type="CDD" id="cd18577">
    <property type="entry name" value="ABC_6TM_Pgp_ABCB1_D1_like"/>
    <property type="match status" value="1"/>
</dbReference>
<dbReference type="PANTHER" id="PTHR43394:SF1">
    <property type="entry name" value="ATP-BINDING CASSETTE SUB-FAMILY B MEMBER 10, MITOCHONDRIAL"/>
    <property type="match status" value="1"/>
</dbReference>
<dbReference type="Proteomes" id="UP000546213">
    <property type="component" value="Unassembled WGS sequence"/>
</dbReference>
<feature type="transmembrane region" description="Helical" evidence="9">
    <location>
        <begin position="789"/>
        <end position="820"/>
    </location>
</feature>
<feature type="region of interest" description="Disordered" evidence="8">
    <location>
        <begin position="1515"/>
        <end position="1604"/>
    </location>
</feature>
<dbReference type="PANTHER" id="PTHR43394">
    <property type="entry name" value="ATP-DEPENDENT PERMEASE MDL1, MITOCHONDRIAL"/>
    <property type="match status" value="1"/>
</dbReference>
<dbReference type="PROSITE" id="PS50893">
    <property type="entry name" value="ABC_TRANSPORTER_2"/>
    <property type="match status" value="2"/>
</dbReference>
<feature type="transmembrane region" description="Helical" evidence="9">
    <location>
        <begin position="69"/>
        <end position="97"/>
    </location>
</feature>
<evidence type="ECO:0000256" key="9">
    <source>
        <dbReference type="SAM" id="Phobius"/>
    </source>
</evidence>
<feature type="transmembrane region" description="Helical" evidence="9">
    <location>
        <begin position="176"/>
        <end position="193"/>
    </location>
</feature>
<reference evidence="12 13" key="1">
    <citation type="submission" date="2020-05" db="EMBL/GenBank/DDBJ databases">
        <title>Identification and distribution of gene clusters putatively required for synthesis of sphingolipid metabolism inhibitors in phylogenetically diverse species of the filamentous fungus Fusarium.</title>
        <authorList>
            <person name="Kim H.-S."/>
            <person name="Busman M."/>
            <person name="Brown D.W."/>
            <person name="Divon H."/>
            <person name="Uhlig S."/>
            <person name="Proctor R.H."/>
        </authorList>
    </citation>
    <scope>NUCLEOTIDE SEQUENCE [LARGE SCALE GENOMIC DNA]</scope>
    <source>
        <strain evidence="12 13">NRRL 36939</strain>
    </source>
</reference>
<feature type="transmembrane region" description="Helical" evidence="9">
    <location>
        <begin position="287"/>
        <end position="309"/>
    </location>
</feature>
<feature type="transmembrane region" description="Helical" evidence="9">
    <location>
        <begin position="21"/>
        <end position="49"/>
    </location>
</feature>
<dbReference type="InterPro" id="IPR027417">
    <property type="entry name" value="P-loop_NTPase"/>
</dbReference>
<feature type="compositionally biased region" description="Basic and acidic residues" evidence="8">
    <location>
        <begin position="1422"/>
        <end position="1438"/>
    </location>
</feature>
<dbReference type="EMBL" id="JAAOAS010000027">
    <property type="protein sequence ID" value="KAF5603586.1"/>
    <property type="molecule type" value="Genomic_DNA"/>
</dbReference>
<evidence type="ECO:0000256" key="3">
    <source>
        <dbReference type="ARBA" id="ARBA00022692"/>
    </source>
</evidence>
<evidence type="ECO:0000256" key="6">
    <source>
        <dbReference type="ARBA" id="ARBA00022989"/>
    </source>
</evidence>
<keyword evidence="2" id="KW-0813">Transport</keyword>
<evidence type="ECO:0000256" key="4">
    <source>
        <dbReference type="ARBA" id="ARBA00022741"/>
    </source>
</evidence>
<keyword evidence="6 9" id="KW-1133">Transmembrane helix</keyword>
<keyword evidence="4" id="KW-0547">Nucleotide-binding</keyword>
<dbReference type="SUPFAM" id="SSF52540">
    <property type="entry name" value="P-loop containing nucleoside triphosphate hydrolases"/>
    <property type="match status" value="2"/>
</dbReference>
<evidence type="ECO:0000256" key="5">
    <source>
        <dbReference type="ARBA" id="ARBA00022840"/>
    </source>
</evidence>
<organism evidence="12 13">
    <name type="scientific">Fusarium pseudocircinatum</name>
    <dbReference type="NCBI Taxonomy" id="56676"/>
    <lineage>
        <taxon>Eukaryota</taxon>
        <taxon>Fungi</taxon>
        <taxon>Dikarya</taxon>
        <taxon>Ascomycota</taxon>
        <taxon>Pezizomycotina</taxon>
        <taxon>Sordariomycetes</taxon>
        <taxon>Hypocreomycetidae</taxon>
        <taxon>Hypocreales</taxon>
        <taxon>Nectriaceae</taxon>
        <taxon>Fusarium</taxon>
        <taxon>Fusarium fujikuroi species complex</taxon>
    </lineage>
</organism>
<dbReference type="GO" id="GO:0016020">
    <property type="term" value="C:membrane"/>
    <property type="evidence" value="ECO:0007669"/>
    <property type="project" value="UniProtKB-SubCell"/>
</dbReference>
<dbReference type="OrthoDB" id="6500128at2759"/>
<evidence type="ECO:0000256" key="1">
    <source>
        <dbReference type="ARBA" id="ARBA00004141"/>
    </source>
</evidence>
<gene>
    <name evidence="12" type="ORF">FPCIR_1328</name>
</gene>
<dbReference type="Pfam" id="PF00005">
    <property type="entry name" value="ABC_tran"/>
    <property type="match status" value="2"/>
</dbReference>
<feature type="transmembrane region" description="Helical" evidence="9">
    <location>
        <begin position="1049"/>
        <end position="1070"/>
    </location>
</feature>
<dbReference type="GO" id="GO:0016887">
    <property type="term" value="F:ATP hydrolysis activity"/>
    <property type="evidence" value="ECO:0007669"/>
    <property type="project" value="InterPro"/>
</dbReference>
<dbReference type="Gene3D" id="1.20.1560.10">
    <property type="entry name" value="ABC transporter type 1, transmembrane domain"/>
    <property type="match status" value="2"/>
</dbReference>
<comment type="caution">
    <text evidence="12">The sequence shown here is derived from an EMBL/GenBank/DDBJ whole genome shotgun (WGS) entry which is preliminary data.</text>
</comment>
<feature type="transmembrane region" description="Helical" evidence="9">
    <location>
        <begin position="149"/>
        <end position="170"/>
    </location>
</feature>
<dbReference type="PROSITE" id="PS50929">
    <property type="entry name" value="ABC_TM1F"/>
    <property type="match status" value="2"/>
</dbReference>
<dbReference type="FunFam" id="3.40.50.300:FF:000604">
    <property type="entry name" value="ABC transporter B family member 28"/>
    <property type="match status" value="1"/>
</dbReference>
<dbReference type="CDD" id="cd18578">
    <property type="entry name" value="ABC_6TM_Pgp_ABCB1_D2_like"/>
    <property type="match status" value="1"/>
</dbReference>
<dbReference type="SMART" id="SM00382">
    <property type="entry name" value="AAA"/>
    <property type="match status" value="2"/>
</dbReference>
<evidence type="ECO:0000259" key="11">
    <source>
        <dbReference type="PROSITE" id="PS50929"/>
    </source>
</evidence>
<proteinExistence type="predicted"/>
<feature type="domain" description="ABC transporter" evidence="10">
    <location>
        <begin position="1112"/>
        <end position="1363"/>
    </location>
</feature>
<name>A0A8H5UY55_9HYPO</name>
<dbReference type="GO" id="GO:0015421">
    <property type="term" value="F:ABC-type oligopeptide transporter activity"/>
    <property type="evidence" value="ECO:0007669"/>
    <property type="project" value="TreeGrafter"/>
</dbReference>
<feature type="compositionally biased region" description="Low complexity" evidence="8">
    <location>
        <begin position="1563"/>
        <end position="1593"/>
    </location>
</feature>
<dbReference type="Gene3D" id="3.40.50.300">
    <property type="entry name" value="P-loop containing nucleotide triphosphate hydrolases"/>
    <property type="match status" value="2"/>
</dbReference>
<accession>A0A8H5UY55</accession>
<dbReference type="SUPFAM" id="SSF90123">
    <property type="entry name" value="ABC transporter transmembrane region"/>
    <property type="match status" value="2"/>
</dbReference>
<dbReference type="InterPro" id="IPR036640">
    <property type="entry name" value="ABC1_TM_sf"/>
</dbReference>
<keyword evidence="13" id="KW-1185">Reference proteome</keyword>
<evidence type="ECO:0000313" key="13">
    <source>
        <dbReference type="Proteomes" id="UP000546213"/>
    </source>
</evidence>
<dbReference type="InterPro" id="IPR011527">
    <property type="entry name" value="ABC1_TM_dom"/>
</dbReference>
<dbReference type="GO" id="GO:0005737">
    <property type="term" value="C:cytoplasm"/>
    <property type="evidence" value="ECO:0007669"/>
    <property type="project" value="UniProtKB-ARBA"/>
</dbReference>
<evidence type="ECO:0000256" key="7">
    <source>
        <dbReference type="ARBA" id="ARBA00023136"/>
    </source>
</evidence>
<dbReference type="InterPro" id="IPR003439">
    <property type="entry name" value="ABC_transporter-like_ATP-bd"/>
</dbReference>
<evidence type="ECO:0000256" key="8">
    <source>
        <dbReference type="SAM" id="MobiDB-lite"/>
    </source>
</evidence>
<feature type="transmembrane region" description="Helical" evidence="9">
    <location>
        <begin position="909"/>
        <end position="932"/>
    </location>
</feature>
<keyword evidence="3 9" id="KW-0812">Transmembrane</keyword>
<keyword evidence="5" id="KW-0067">ATP-binding</keyword>